<dbReference type="EMBL" id="NKHD01000020">
    <property type="protein sequence ID" value="OXT07622.1"/>
    <property type="molecule type" value="Genomic_DNA"/>
</dbReference>
<dbReference type="RefSeq" id="WP_094045137.1">
    <property type="nucleotide sequence ID" value="NZ_CP016893.1"/>
</dbReference>
<gene>
    <name evidence="2" type="ORF">CE561_07275</name>
    <name evidence="1" type="ORF">Thert_03392</name>
</gene>
<dbReference type="Proteomes" id="UP000214975">
    <property type="component" value="Chromosome"/>
</dbReference>
<reference evidence="2 4" key="2">
    <citation type="submission" date="2017-06" db="EMBL/GenBank/DDBJ databases">
        <title>Isolation and characterization of a thermophilic and butanogenic Thermoanaerobacterium thermosaccharolyticum M5 capable of efficient degradation of hemicellulose.</title>
        <authorList>
            <person name="Xin F."/>
            <person name="Jiang Y."/>
        </authorList>
    </citation>
    <scope>NUCLEOTIDE SEQUENCE [LARGE SCALE GENOMIC DNA]</scope>
    <source>
        <strain evidence="2 4">M5</strain>
    </source>
</reference>
<dbReference type="InterPro" id="IPR024479">
    <property type="entry name" value="DUF3866"/>
</dbReference>
<sequence>MIFINKGIVKNIISRRDDISFVEIDVDGVTTKAINYNEITGEINVDDVVYINQTARNLNLGTGGYDFVILNTKYDNLNSQKIGHIMKLRYTPMQINVLSVEEQDSPYHDMFNNFKDLDGMPVIVGELHSMLAPTAIVLKKLKPSAKIAYIMSDSACLPISFSNTVSYLKEKNIIDSTITMGHAFGGDFESVNIYSSLICAKEIVKSDVAIVAMGPGIVGTGTKYGFSGIDQASIIDAINKLKGNPILIPRISFNDKRKRHIGISHHTVTVIELLNSSCNMIIPTLKNEKQLILEKQLKENHAFDKVNKYFIDPKIASDILLGVKDLKFTTMGRTIYEEKEFFDACGAAAIYCSKLLGID</sequence>
<dbReference type="AlphaFoldDB" id="A0A231VHJ5"/>
<protein>
    <recommendedName>
        <fullName evidence="5">DUF3866 domain-containing protein</fullName>
    </recommendedName>
</protein>
<dbReference type="EMBL" id="CP016893">
    <property type="protein sequence ID" value="AST59121.1"/>
    <property type="molecule type" value="Genomic_DNA"/>
</dbReference>
<proteinExistence type="predicted"/>
<evidence type="ECO:0000313" key="2">
    <source>
        <dbReference type="EMBL" id="OXT07622.1"/>
    </source>
</evidence>
<evidence type="ECO:0008006" key="5">
    <source>
        <dbReference type="Google" id="ProtNLM"/>
    </source>
</evidence>
<evidence type="ECO:0000313" key="1">
    <source>
        <dbReference type="EMBL" id="AST59121.1"/>
    </source>
</evidence>
<evidence type="ECO:0000313" key="4">
    <source>
        <dbReference type="Proteomes" id="UP000215301"/>
    </source>
</evidence>
<dbReference type="Pfam" id="PF12982">
    <property type="entry name" value="DUF3866"/>
    <property type="match status" value="1"/>
</dbReference>
<reference evidence="1 3" key="1">
    <citation type="submission" date="2016-08" db="EMBL/GenBank/DDBJ databases">
        <title>A novel genetic cassette of butanologenic Thermoanaerobacterium thermosaccharolyticum that directly convert cellulose to butanol.</title>
        <authorList>
            <person name="Li T."/>
            <person name="He J."/>
        </authorList>
    </citation>
    <scope>NUCLEOTIDE SEQUENCE [LARGE SCALE GENOMIC DNA]</scope>
    <source>
        <strain evidence="1 3">TG57</strain>
    </source>
</reference>
<accession>A0A231VHJ5</accession>
<evidence type="ECO:0000313" key="3">
    <source>
        <dbReference type="Proteomes" id="UP000214975"/>
    </source>
</evidence>
<name>A0A231VHJ5_THETR</name>
<organism evidence="2 4">
    <name type="scientific">Thermoanaerobacterium thermosaccharolyticum</name>
    <name type="common">Clostridium thermosaccharolyticum</name>
    <dbReference type="NCBI Taxonomy" id="1517"/>
    <lineage>
        <taxon>Bacteria</taxon>
        <taxon>Bacillati</taxon>
        <taxon>Bacillota</taxon>
        <taxon>Clostridia</taxon>
        <taxon>Thermoanaerobacterales</taxon>
        <taxon>Thermoanaerobacteraceae</taxon>
        <taxon>Thermoanaerobacterium</taxon>
    </lineage>
</organism>
<dbReference type="Proteomes" id="UP000215301">
    <property type="component" value="Unassembled WGS sequence"/>
</dbReference>